<evidence type="ECO:0000256" key="2">
    <source>
        <dbReference type="ARBA" id="ARBA00023125"/>
    </source>
</evidence>
<keyword evidence="3" id="KW-0804">Transcription</keyword>
<dbReference type="SMART" id="SM00342">
    <property type="entry name" value="HTH_ARAC"/>
    <property type="match status" value="1"/>
</dbReference>
<dbReference type="SUPFAM" id="SSF46689">
    <property type="entry name" value="Homeodomain-like"/>
    <property type="match status" value="1"/>
</dbReference>
<dbReference type="InterPro" id="IPR020449">
    <property type="entry name" value="Tscrpt_reg_AraC-type_HTH"/>
</dbReference>
<feature type="region of interest" description="Disordered" evidence="4">
    <location>
        <begin position="1"/>
        <end position="23"/>
    </location>
</feature>
<comment type="caution">
    <text evidence="6">The sequence shown here is derived from an EMBL/GenBank/DDBJ whole genome shotgun (WGS) entry which is preliminary data.</text>
</comment>
<evidence type="ECO:0000313" key="6">
    <source>
        <dbReference type="EMBL" id="MFD0947990.1"/>
    </source>
</evidence>
<dbReference type="RefSeq" id="WP_319951627.1">
    <property type="nucleotide sequence ID" value="NZ_JAPDRA010000009.1"/>
</dbReference>
<dbReference type="Pfam" id="PF12833">
    <property type="entry name" value="HTH_18"/>
    <property type="match status" value="1"/>
</dbReference>
<evidence type="ECO:0000256" key="3">
    <source>
        <dbReference type="ARBA" id="ARBA00023163"/>
    </source>
</evidence>
<keyword evidence="2" id="KW-0238">DNA-binding</keyword>
<dbReference type="InterPro" id="IPR035418">
    <property type="entry name" value="AraC-bd_2"/>
</dbReference>
<dbReference type="SUPFAM" id="SSF51215">
    <property type="entry name" value="Regulatory protein AraC"/>
    <property type="match status" value="1"/>
</dbReference>
<sequence>MELCSVSGSTCPEEAGTASGREGRMERLSTAGLPVMGRTAAWNAIYSSRMSNVEFATTDQNRFDAELRIGQIGPVKLARLSVDCNYSAERARRHIVRNAPRLYNFLLQAQGSSTFHHCGHEARLSEGDIVLVDTGLPHHFVTDDVSTTIMVRVPSEVLREYLPTPEQFCGLQLGRAIGLTGTLAAMVQSLSERVEPGFSGYEGRVARYLLEMISMSYTMGFESVSTGSATLWQRRNEIVRYVEDNLRDPELTPASIAAALRLSPRYLRTVFSISGEKVSAYILRRRLEECARQMRNRAWNGHTLTEIAFSWGFNSAAHFTRCFRDQFGAAPRDYRRTALD</sequence>
<dbReference type="EMBL" id="JBHTJG010000009">
    <property type="protein sequence ID" value="MFD0947990.1"/>
    <property type="molecule type" value="Genomic_DNA"/>
</dbReference>
<dbReference type="PRINTS" id="PR00032">
    <property type="entry name" value="HTHARAC"/>
</dbReference>
<dbReference type="Pfam" id="PF14525">
    <property type="entry name" value="AraC_binding_2"/>
    <property type="match status" value="1"/>
</dbReference>
<dbReference type="InterPro" id="IPR050204">
    <property type="entry name" value="AraC_XylS_family_regulators"/>
</dbReference>
<feature type="domain" description="HTH araC/xylS-type" evidence="5">
    <location>
        <begin position="236"/>
        <end position="337"/>
    </location>
</feature>
<keyword evidence="1" id="KW-0805">Transcription regulation</keyword>
<dbReference type="Gene3D" id="1.10.10.60">
    <property type="entry name" value="Homeodomain-like"/>
    <property type="match status" value="1"/>
</dbReference>
<dbReference type="PANTHER" id="PTHR46796:SF6">
    <property type="entry name" value="ARAC SUBFAMILY"/>
    <property type="match status" value="1"/>
</dbReference>
<dbReference type="PROSITE" id="PS01124">
    <property type="entry name" value="HTH_ARAC_FAMILY_2"/>
    <property type="match status" value="1"/>
</dbReference>
<reference evidence="7" key="1">
    <citation type="journal article" date="2019" name="Int. J. Syst. Evol. Microbiol.">
        <title>The Global Catalogue of Microorganisms (GCM) 10K type strain sequencing project: providing services to taxonomists for standard genome sequencing and annotation.</title>
        <authorList>
            <consortium name="The Broad Institute Genomics Platform"/>
            <consortium name="The Broad Institute Genome Sequencing Center for Infectious Disease"/>
            <person name="Wu L."/>
            <person name="Ma J."/>
        </authorList>
    </citation>
    <scope>NUCLEOTIDE SEQUENCE [LARGE SCALE GENOMIC DNA]</scope>
    <source>
        <strain evidence="7">CCUG 62982</strain>
    </source>
</reference>
<evidence type="ECO:0000256" key="4">
    <source>
        <dbReference type="SAM" id="MobiDB-lite"/>
    </source>
</evidence>
<dbReference type="InterPro" id="IPR009057">
    <property type="entry name" value="Homeodomain-like_sf"/>
</dbReference>
<dbReference type="InterPro" id="IPR018060">
    <property type="entry name" value="HTH_AraC"/>
</dbReference>
<proteinExistence type="predicted"/>
<evidence type="ECO:0000313" key="7">
    <source>
        <dbReference type="Proteomes" id="UP001596977"/>
    </source>
</evidence>
<evidence type="ECO:0000259" key="5">
    <source>
        <dbReference type="PROSITE" id="PS01124"/>
    </source>
</evidence>
<evidence type="ECO:0000256" key="1">
    <source>
        <dbReference type="ARBA" id="ARBA00023015"/>
    </source>
</evidence>
<dbReference type="PANTHER" id="PTHR46796">
    <property type="entry name" value="HTH-TYPE TRANSCRIPTIONAL ACTIVATOR RHAS-RELATED"/>
    <property type="match status" value="1"/>
</dbReference>
<feature type="compositionally biased region" description="Polar residues" evidence="4">
    <location>
        <begin position="1"/>
        <end position="10"/>
    </location>
</feature>
<protein>
    <submittedName>
        <fullName evidence="6">Helix-turn-helix domain-containing protein</fullName>
    </submittedName>
</protein>
<gene>
    <name evidence="6" type="ORF">ACFQ1E_16730</name>
</gene>
<organism evidence="6 7">
    <name type="scientific">Sphingomonas canadensis</name>
    <dbReference type="NCBI Taxonomy" id="1219257"/>
    <lineage>
        <taxon>Bacteria</taxon>
        <taxon>Pseudomonadati</taxon>
        <taxon>Pseudomonadota</taxon>
        <taxon>Alphaproteobacteria</taxon>
        <taxon>Sphingomonadales</taxon>
        <taxon>Sphingomonadaceae</taxon>
        <taxon>Sphingomonas</taxon>
    </lineage>
</organism>
<keyword evidence="7" id="KW-1185">Reference proteome</keyword>
<accession>A0ABW3H945</accession>
<dbReference type="InterPro" id="IPR037923">
    <property type="entry name" value="HTH-like"/>
</dbReference>
<name>A0ABW3H945_9SPHN</name>
<dbReference type="Proteomes" id="UP001596977">
    <property type="component" value="Unassembled WGS sequence"/>
</dbReference>